<accession>A0A3M0D4Y7</accession>
<name>A0A3M0D4Y7_9EURY</name>
<evidence type="ECO:0000313" key="4">
    <source>
        <dbReference type="Proteomes" id="UP000277326"/>
    </source>
</evidence>
<dbReference type="EMBL" id="CP034145">
    <property type="protein sequence ID" value="AZH24841.1"/>
    <property type="molecule type" value="Genomic_DNA"/>
</dbReference>
<dbReference type="EMBL" id="REFS01000004">
    <property type="protein sequence ID" value="RMB13956.1"/>
    <property type="molecule type" value="Genomic_DNA"/>
</dbReference>
<dbReference type="Proteomes" id="UP000282007">
    <property type="component" value="Chromosome"/>
</dbReference>
<dbReference type="AlphaFoldDB" id="A0A3M0D4Y7"/>
<dbReference type="OrthoDB" id="194858at2157"/>
<protein>
    <submittedName>
        <fullName evidence="3">Amphi-Trp domain-containing protein</fullName>
    </submittedName>
</protein>
<sequence length="95" mass="10621">MGELETEAEKTRSEIASYLRELAEQLDGDDAVTLELGGKQVQLDPTNPVTFKLEGESDWSEGDTEAKQSIEFELVWWREAQTAEEGTLDITTEGQ</sequence>
<dbReference type="NCBIfam" id="TIGR04354">
    <property type="entry name" value="amphi-Trp"/>
    <property type="match status" value="1"/>
</dbReference>
<evidence type="ECO:0000313" key="2">
    <source>
        <dbReference type="EMBL" id="AZH24841.1"/>
    </source>
</evidence>
<evidence type="ECO:0000259" key="1">
    <source>
        <dbReference type="Pfam" id="PF20068"/>
    </source>
</evidence>
<proteinExistence type="predicted"/>
<dbReference type="RefSeq" id="WP_121920995.1">
    <property type="nucleotide sequence ID" value="NZ_CP034145.1"/>
</dbReference>
<dbReference type="Pfam" id="PF20068">
    <property type="entry name" value="Amphi-Trp"/>
    <property type="match status" value="1"/>
</dbReference>
<dbReference type="Proteomes" id="UP000277326">
    <property type="component" value="Unassembled WGS sequence"/>
</dbReference>
<dbReference type="KEGG" id="haer:DU502_05410"/>
<reference evidence="3" key="3">
    <citation type="submission" date="2018-10" db="EMBL/GenBank/DDBJ databases">
        <authorList>
            <person name="Whitman W."/>
            <person name="Huntemann M."/>
            <person name="Clum A."/>
            <person name="Pillay M."/>
            <person name="Palaniappan K."/>
            <person name="Varghese N."/>
            <person name="Mikhailova N."/>
            <person name="Stamatis D."/>
            <person name="Reddy T."/>
            <person name="Daum C."/>
            <person name="Shapiro N."/>
            <person name="Ivanova N."/>
            <person name="Kyrpides N."/>
            <person name="Woyke T."/>
        </authorList>
    </citation>
    <scope>NUCLEOTIDE SEQUENCE</scope>
    <source>
        <strain evidence="3">CGMCC 1.10124</strain>
    </source>
</reference>
<keyword evidence="5" id="KW-1185">Reference proteome</keyword>
<reference evidence="2 5" key="2">
    <citation type="submission" date="2018-07" db="EMBL/GenBank/DDBJ databases">
        <title>Genome sequences of Haloplanus aerogenes JCM 16430T.</title>
        <authorList>
            <person name="Kim Y.B."/>
            <person name="Roh S.W."/>
        </authorList>
    </citation>
    <scope>NUCLEOTIDE SEQUENCE [LARGE SCALE GENOMIC DNA]</scope>
    <source>
        <strain evidence="2 5">JCM 16430</strain>
    </source>
</reference>
<dbReference type="InterPro" id="IPR027598">
    <property type="entry name" value="Amphi-Trp_dom"/>
</dbReference>
<feature type="domain" description="Amphi-Trp" evidence="1">
    <location>
        <begin position="4"/>
        <end position="90"/>
    </location>
</feature>
<dbReference type="GeneID" id="38470702"/>
<reference evidence="3 4" key="1">
    <citation type="journal article" date="2015" name="Stand. Genomic Sci.">
        <title>Genomic Encyclopedia of Bacterial and Archaeal Type Strains, Phase III: the genomes of soil and plant-associated and newly described type strains.</title>
        <authorList>
            <person name="Whitman W.B."/>
            <person name="Woyke T."/>
            <person name="Klenk H.P."/>
            <person name="Zhou Y."/>
            <person name="Lilburn T.G."/>
            <person name="Beck B.J."/>
            <person name="De Vos P."/>
            <person name="Vandamme P."/>
            <person name="Eisen J.A."/>
            <person name="Garrity G."/>
            <person name="Hugenholtz P."/>
            <person name="Kyrpides N.C."/>
        </authorList>
    </citation>
    <scope>NUCLEOTIDE SEQUENCE [LARGE SCALE GENOMIC DNA]</scope>
    <source>
        <strain evidence="3 4">CGMCC 1.10124</strain>
    </source>
</reference>
<organism evidence="3 4">
    <name type="scientific">Haloplanus aerogenes</name>
    <dbReference type="NCBI Taxonomy" id="660522"/>
    <lineage>
        <taxon>Archaea</taxon>
        <taxon>Methanobacteriati</taxon>
        <taxon>Methanobacteriota</taxon>
        <taxon>Stenosarchaea group</taxon>
        <taxon>Halobacteria</taxon>
        <taxon>Halobacteriales</taxon>
        <taxon>Haloferacaceae</taxon>
        <taxon>Haloplanus</taxon>
    </lineage>
</organism>
<evidence type="ECO:0000313" key="3">
    <source>
        <dbReference type="EMBL" id="RMB13956.1"/>
    </source>
</evidence>
<gene>
    <name evidence="3" type="ORF">ATH50_2400</name>
    <name evidence="2" type="ORF">DU502_05410</name>
</gene>
<evidence type="ECO:0000313" key="5">
    <source>
        <dbReference type="Proteomes" id="UP000282007"/>
    </source>
</evidence>